<dbReference type="PANTHER" id="PTHR45138:SF9">
    <property type="entry name" value="DIGUANYLATE CYCLASE DGCM-RELATED"/>
    <property type="match status" value="1"/>
</dbReference>
<evidence type="ECO:0000313" key="3">
    <source>
        <dbReference type="Proteomes" id="UP001257739"/>
    </source>
</evidence>
<reference evidence="2 3" key="1">
    <citation type="submission" date="2023-07" db="EMBL/GenBank/DDBJ databases">
        <title>Sorghum-associated microbial communities from plants grown in Nebraska, USA.</title>
        <authorList>
            <person name="Schachtman D."/>
        </authorList>
    </citation>
    <scope>NUCLEOTIDE SEQUENCE [LARGE SCALE GENOMIC DNA]</scope>
    <source>
        <strain evidence="2 3">BE248</strain>
    </source>
</reference>
<sequence length="313" mass="33624">METWAQVDGADHFSMSAQRIVDYLNAHTPMSDWSVSRVAGGEQVHVHVHDEGLLEVGQRVPWDETFCIRMLRGASRFVIDSHDDPGYADHPDAVGIRAYAGFPIKDDDGSTFGTLCGVGAEPIASIESVDTELIELMGELLSSQLAMSRSADRERRAAEIAEALAQRDALTGLTNRRGWDMFVADAQQRVDAYADPIAVAVIDLDGLKALNDKRGHTAGDELIRRAANALTAVAGSGDRIARYGGDEFAVLSNNVAVDELPVHFGIFMDAMAGHDVQASMGFASTGPGESVVATFAKADADMYANKQARSVSR</sequence>
<dbReference type="InterPro" id="IPR003018">
    <property type="entry name" value="GAF"/>
</dbReference>
<dbReference type="PANTHER" id="PTHR45138">
    <property type="entry name" value="REGULATORY COMPONENTS OF SENSORY TRANSDUCTION SYSTEM"/>
    <property type="match status" value="1"/>
</dbReference>
<dbReference type="InterPro" id="IPR043128">
    <property type="entry name" value="Rev_trsase/Diguanyl_cyclase"/>
</dbReference>
<dbReference type="SMART" id="SM00065">
    <property type="entry name" value="GAF"/>
    <property type="match status" value="1"/>
</dbReference>
<dbReference type="InterPro" id="IPR000160">
    <property type="entry name" value="GGDEF_dom"/>
</dbReference>
<dbReference type="PROSITE" id="PS50887">
    <property type="entry name" value="GGDEF"/>
    <property type="match status" value="1"/>
</dbReference>
<evidence type="ECO:0000259" key="1">
    <source>
        <dbReference type="PROSITE" id="PS50887"/>
    </source>
</evidence>
<dbReference type="CDD" id="cd01949">
    <property type="entry name" value="GGDEF"/>
    <property type="match status" value="1"/>
</dbReference>
<dbReference type="NCBIfam" id="TIGR00254">
    <property type="entry name" value="GGDEF"/>
    <property type="match status" value="1"/>
</dbReference>
<accession>A0ABU1UL65</accession>
<dbReference type="SUPFAM" id="SSF55073">
    <property type="entry name" value="Nucleotide cyclase"/>
    <property type="match status" value="1"/>
</dbReference>
<dbReference type="SUPFAM" id="SSF55781">
    <property type="entry name" value="GAF domain-like"/>
    <property type="match status" value="1"/>
</dbReference>
<dbReference type="Proteomes" id="UP001257739">
    <property type="component" value="Unassembled WGS sequence"/>
</dbReference>
<dbReference type="InterPro" id="IPR029016">
    <property type="entry name" value="GAF-like_dom_sf"/>
</dbReference>
<protein>
    <submittedName>
        <fullName evidence="2">Diguanylate cyclase (GGDEF)-like protein</fullName>
    </submittedName>
</protein>
<feature type="domain" description="GGDEF" evidence="1">
    <location>
        <begin position="195"/>
        <end position="313"/>
    </location>
</feature>
<dbReference type="InterPro" id="IPR050469">
    <property type="entry name" value="Diguanylate_Cyclase"/>
</dbReference>
<organism evidence="2 3">
    <name type="scientific">Aeromicrobium panaciterrae</name>
    <dbReference type="NCBI Taxonomy" id="363861"/>
    <lineage>
        <taxon>Bacteria</taxon>
        <taxon>Bacillati</taxon>
        <taxon>Actinomycetota</taxon>
        <taxon>Actinomycetes</taxon>
        <taxon>Propionibacteriales</taxon>
        <taxon>Nocardioidaceae</taxon>
        <taxon>Aeromicrobium</taxon>
    </lineage>
</organism>
<dbReference type="Pfam" id="PF00990">
    <property type="entry name" value="GGDEF"/>
    <property type="match status" value="1"/>
</dbReference>
<gene>
    <name evidence="2" type="ORF">J2X11_000734</name>
</gene>
<dbReference type="InterPro" id="IPR029787">
    <property type="entry name" value="Nucleotide_cyclase"/>
</dbReference>
<dbReference type="SMART" id="SM00267">
    <property type="entry name" value="GGDEF"/>
    <property type="match status" value="1"/>
</dbReference>
<dbReference type="Gene3D" id="3.30.70.270">
    <property type="match status" value="1"/>
</dbReference>
<dbReference type="RefSeq" id="WP_309966900.1">
    <property type="nucleotide sequence ID" value="NZ_JAVDWH010000001.1"/>
</dbReference>
<dbReference type="Gene3D" id="3.30.450.40">
    <property type="match status" value="1"/>
</dbReference>
<dbReference type="Pfam" id="PF01590">
    <property type="entry name" value="GAF"/>
    <property type="match status" value="1"/>
</dbReference>
<name>A0ABU1UL65_9ACTN</name>
<proteinExistence type="predicted"/>
<comment type="caution">
    <text evidence="2">The sequence shown here is derived from an EMBL/GenBank/DDBJ whole genome shotgun (WGS) entry which is preliminary data.</text>
</comment>
<dbReference type="EMBL" id="JAVDWH010000001">
    <property type="protein sequence ID" value="MDR7085895.1"/>
    <property type="molecule type" value="Genomic_DNA"/>
</dbReference>
<keyword evidence="3" id="KW-1185">Reference proteome</keyword>
<evidence type="ECO:0000313" key="2">
    <source>
        <dbReference type="EMBL" id="MDR7085895.1"/>
    </source>
</evidence>